<evidence type="ECO:0000313" key="1">
    <source>
        <dbReference type="EMBL" id="RSN66986.1"/>
    </source>
</evidence>
<reference evidence="1 2" key="1">
    <citation type="submission" date="2018-10" db="EMBL/GenBank/DDBJ databases">
        <title>Co-occurring genomic capacity for anaerobic methane metabolism and dissimilatory sulfite reduction discovered in the Korarchaeota.</title>
        <authorList>
            <person name="Mckay L.J."/>
            <person name="Dlakic M."/>
            <person name="Fields M.W."/>
            <person name="Delmont T.O."/>
            <person name="Eren A.M."/>
            <person name="Jay Z.J."/>
            <person name="Klingelsmith K.B."/>
            <person name="Rusch D.B."/>
            <person name="Inskeep W.P."/>
        </authorList>
    </citation>
    <scope>NUCLEOTIDE SEQUENCE [LARGE SCALE GENOMIC DNA]</scope>
    <source>
        <strain evidence="1 2">WS</strain>
    </source>
</reference>
<comment type="caution">
    <text evidence="1">The sequence shown here is derived from an EMBL/GenBank/DDBJ whole genome shotgun (WGS) entry which is preliminary data.</text>
</comment>
<proteinExistence type="predicted"/>
<evidence type="ECO:0008006" key="3">
    <source>
        <dbReference type="Google" id="ProtNLM"/>
    </source>
</evidence>
<dbReference type="Proteomes" id="UP000278149">
    <property type="component" value="Unassembled WGS sequence"/>
</dbReference>
<dbReference type="AlphaFoldDB" id="A0A429FZM8"/>
<dbReference type="SUPFAM" id="SSF56747">
    <property type="entry name" value="Prim-pol domain"/>
    <property type="match status" value="1"/>
</dbReference>
<gene>
    <name evidence="1" type="ORF">D9Q81_09545</name>
</gene>
<dbReference type="RefSeq" id="WP_125743101.1">
    <property type="nucleotide sequence ID" value="NZ_RCOR01000051.1"/>
</dbReference>
<dbReference type="EMBL" id="RCOR01000051">
    <property type="protein sequence ID" value="RSN66986.1"/>
    <property type="molecule type" value="Genomic_DNA"/>
</dbReference>
<name>A0A429FZM8_9CREN</name>
<accession>A0A429FZM8</accession>
<organism evidence="1 2">
    <name type="scientific">Candidatus Korarchaeum cryptofilum</name>
    <dbReference type="NCBI Taxonomy" id="498846"/>
    <lineage>
        <taxon>Archaea</taxon>
        <taxon>Thermoproteota</taxon>
        <taxon>Candidatus Korarchaeia</taxon>
        <taxon>Candidatus Korarchaeales</taxon>
        <taxon>Candidatus Korarchaeaceae</taxon>
        <taxon>Candidatus Korarchaeum</taxon>
    </lineage>
</organism>
<protein>
    <recommendedName>
        <fullName evidence="3">DNA primase</fullName>
    </recommendedName>
</protein>
<evidence type="ECO:0000313" key="2">
    <source>
        <dbReference type="Proteomes" id="UP000278149"/>
    </source>
</evidence>
<sequence>MHTIDHFSRADVREALIDFLRGRWVSVQTESGFRRYLNGKPLRVRDELELDNLLRSLRPRTLYGTIEIYGRIESREDVYDEGNVVSVTPTWDIDSEIGNWRATVEVIREIVNFLNGEGLRNSVFIIWSGNGAHVHIHPLSISKKANPLDIAWSITEFVKLKLESKVEEIRRKYNAEKLILANEIMPRRVFTAPLCFHRKLDVVTVPILPEDLDDFDISWTSPGNFKFSRGWNRFSEGEADALAERAYESIGGYPIMGKRRRKGKKLEEMLWFNDSPDSRI</sequence>